<dbReference type="InterPro" id="IPR035965">
    <property type="entry name" value="PAS-like_dom_sf"/>
</dbReference>
<dbReference type="PANTHER" id="PTHR45138">
    <property type="entry name" value="REGULATORY COMPONENTS OF SENSORY TRANSDUCTION SYSTEM"/>
    <property type="match status" value="1"/>
</dbReference>
<proteinExistence type="predicted"/>
<dbReference type="Proteomes" id="UP000268829">
    <property type="component" value="Unassembled WGS sequence"/>
</dbReference>
<evidence type="ECO:0000313" key="3">
    <source>
        <dbReference type="EMBL" id="RNB55778.1"/>
    </source>
</evidence>
<sequence length="325" mass="36913">MCISFFILLTFYSYKKKDFLHQCKQKEANENLRKLFDINPYPLILSRLDDGRILLANERAQKEWPLAAEGGPQYDTRYVFRDAEDRAAVTEQLQKTGCLKNHVLQQMTAPGFTRWAMVNYETVEINHVRCILSGVTDITELKKVEGELAKHASIDLLTGQRNRRSGMEALAQMFAESRNNWVECTLCFIDINNLKQVNDQYGHREGDALITTVCNVVAAKIGPKDILFRYGGDEFIVLFFHKSTEAAEAVWTAIWQELSAINAKKEKPYPITASHGMFYFCSGMDVTIEDMIEAADAAMYKEKTSRKKQLSDNSDSAGSSLPLVH</sequence>
<dbReference type="GO" id="GO:1902201">
    <property type="term" value="P:negative regulation of bacterial-type flagellum-dependent cell motility"/>
    <property type="evidence" value="ECO:0007669"/>
    <property type="project" value="TreeGrafter"/>
</dbReference>
<gene>
    <name evidence="3" type="ORF">EDM57_13550</name>
</gene>
<dbReference type="InterPro" id="IPR000160">
    <property type="entry name" value="GGDEF_dom"/>
</dbReference>
<dbReference type="InterPro" id="IPR029787">
    <property type="entry name" value="Nucleotide_cyclase"/>
</dbReference>
<dbReference type="AlphaFoldDB" id="A0A3M8AX82"/>
<dbReference type="CDD" id="cd01949">
    <property type="entry name" value="GGDEF"/>
    <property type="match status" value="1"/>
</dbReference>
<dbReference type="SMART" id="SM00267">
    <property type="entry name" value="GGDEF"/>
    <property type="match status" value="1"/>
</dbReference>
<dbReference type="GO" id="GO:0005886">
    <property type="term" value="C:plasma membrane"/>
    <property type="evidence" value="ECO:0007669"/>
    <property type="project" value="TreeGrafter"/>
</dbReference>
<name>A0A3M8AX82_9BACL</name>
<dbReference type="Gene3D" id="3.30.450.20">
    <property type="entry name" value="PAS domain"/>
    <property type="match status" value="1"/>
</dbReference>
<feature type="domain" description="GGDEF" evidence="2">
    <location>
        <begin position="182"/>
        <end position="315"/>
    </location>
</feature>
<evidence type="ECO:0000256" key="1">
    <source>
        <dbReference type="SAM" id="MobiDB-lite"/>
    </source>
</evidence>
<dbReference type="SUPFAM" id="SSF55073">
    <property type="entry name" value="Nucleotide cyclase"/>
    <property type="match status" value="1"/>
</dbReference>
<dbReference type="Pfam" id="PF00990">
    <property type="entry name" value="GGDEF"/>
    <property type="match status" value="1"/>
</dbReference>
<dbReference type="PROSITE" id="PS50887">
    <property type="entry name" value="GGDEF"/>
    <property type="match status" value="1"/>
</dbReference>
<dbReference type="GO" id="GO:0052621">
    <property type="term" value="F:diguanylate cyclase activity"/>
    <property type="evidence" value="ECO:0007669"/>
    <property type="project" value="TreeGrafter"/>
</dbReference>
<dbReference type="EMBL" id="RHHS01000032">
    <property type="protein sequence ID" value="RNB55778.1"/>
    <property type="molecule type" value="Genomic_DNA"/>
</dbReference>
<dbReference type="InterPro" id="IPR050469">
    <property type="entry name" value="Diguanylate_Cyclase"/>
</dbReference>
<dbReference type="SUPFAM" id="SSF55785">
    <property type="entry name" value="PYP-like sensor domain (PAS domain)"/>
    <property type="match status" value="1"/>
</dbReference>
<protein>
    <submittedName>
        <fullName evidence="3">GGDEF domain-containing protein</fullName>
    </submittedName>
</protein>
<dbReference type="InterPro" id="IPR043128">
    <property type="entry name" value="Rev_trsase/Diguanyl_cyclase"/>
</dbReference>
<feature type="region of interest" description="Disordered" evidence="1">
    <location>
        <begin position="306"/>
        <end position="325"/>
    </location>
</feature>
<evidence type="ECO:0000259" key="2">
    <source>
        <dbReference type="PROSITE" id="PS50887"/>
    </source>
</evidence>
<accession>A0A3M8AX82</accession>
<keyword evidence="4" id="KW-1185">Reference proteome</keyword>
<dbReference type="GO" id="GO:0043709">
    <property type="term" value="P:cell adhesion involved in single-species biofilm formation"/>
    <property type="evidence" value="ECO:0007669"/>
    <property type="project" value="TreeGrafter"/>
</dbReference>
<comment type="caution">
    <text evidence="3">The sequence shown here is derived from an EMBL/GenBank/DDBJ whole genome shotgun (WGS) entry which is preliminary data.</text>
</comment>
<organism evidence="3 4">
    <name type="scientific">Brevibacillus gelatini</name>
    <dbReference type="NCBI Taxonomy" id="1655277"/>
    <lineage>
        <taxon>Bacteria</taxon>
        <taxon>Bacillati</taxon>
        <taxon>Bacillota</taxon>
        <taxon>Bacilli</taxon>
        <taxon>Bacillales</taxon>
        <taxon>Paenibacillaceae</taxon>
        <taxon>Brevibacillus</taxon>
    </lineage>
</organism>
<dbReference type="NCBIfam" id="TIGR00254">
    <property type="entry name" value="GGDEF"/>
    <property type="match status" value="1"/>
</dbReference>
<dbReference type="PANTHER" id="PTHR45138:SF23">
    <property type="entry name" value="SIGNALING PROTEIN"/>
    <property type="match status" value="1"/>
</dbReference>
<evidence type="ECO:0000313" key="4">
    <source>
        <dbReference type="Proteomes" id="UP000268829"/>
    </source>
</evidence>
<reference evidence="3 4" key="1">
    <citation type="submission" date="2018-10" db="EMBL/GenBank/DDBJ databases">
        <title>Phylogenomics of Brevibacillus.</title>
        <authorList>
            <person name="Dunlap C."/>
        </authorList>
    </citation>
    <scope>NUCLEOTIDE SEQUENCE [LARGE SCALE GENOMIC DNA]</scope>
    <source>
        <strain evidence="3 4">DSM 100115</strain>
    </source>
</reference>
<dbReference type="Gene3D" id="3.30.70.270">
    <property type="match status" value="1"/>
</dbReference>